<evidence type="ECO:0000256" key="3">
    <source>
        <dbReference type="ARBA" id="ARBA00022729"/>
    </source>
</evidence>
<dbReference type="InterPro" id="IPR044130">
    <property type="entry name" value="CuRO_2_Fet3-like"/>
</dbReference>
<dbReference type="InterPro" id="IPR011706">
    <property type="entry name" value="Cu-oxidase_C"/>
</dbReference>
<dbReference type="EMBL" id="NPIC01000008">
    <property type="protein sequence ID" value="RDL33905.1"/>
    <property type="molecule type" value="Genomic_DNA"/>
</dbReference>
<dbReference type="PANTHER" id="PTHR11709">
    <property type="entry name" value="MULTI-COPPER OXIDASE"/>
    <property type="match status" value="1"/>
</dbReference>
<dbReference type="Pfam" id="PF07732">
    <property type="entry name" value="Cu-oxidase_3"/>
    <property type="match status" value="1"/>
</dbReference>
<comment type="caution">
    <text evidence="10">The sequence shown here is derived from an EMBL/GenBank/DDBJ whole genome shotgun (WGS) entry which is preliminary data.</text>
</comment>
<dbReference type="GO" id="GO:0033573">
    <property type="term" value="C:high-affinity iron permease complex"/>
    <property type="evidence" value="ECO:0007669"/>
    <property type="project" value="TreeGrafter"/>
</dbReference>
<accession>A0A370TG94</accession>
<keyword evidence="5" id="KW-0186">Copper</keyword>
<dbReference type="InterPro" id="IPR045087">
    <property type="entry name" value="Cu-oxidase_fam"/>
</dbReference>
<evidence type="ECO:0000256" key="4">
    <source>
        <dbReference type="ARBA" id="ARBA00023002"/>
    </source>
</evidence>
<feature type="domain" description="Plastocyanin-like" evidence="7">
    <location>
        <begin position="138"/>
        <end position="288"/>
    </location>
</feature>
<dbReference type="SUPFAM" id="SSF49503">
    <property type="entry name" value="Cupredoxins"/>
    <property type="match status" value="3"/>
</dbReference>
<reference evidence="10 11" key="1">
    <citation type="journal article" date="2018" name="IMA Fungus">
        <title>IMA Genome-F 9: Draft genome sequence of Annulohypoxylon stygium, Aspergillus mulundensis, Berkeleyomyces basicola (syn. Thielaviopsis basicola), Ceratocystis smalleyi, two Cercospora beticola strains, Coleophoma cylindrospora, Fusarium fracticaudum, Phialophora cf. hyalina, and Morchella septimelata.</title>
        <authorList>
            <person name="Wingfield B.D."/>
            <person name="Bills G.F."/>
            <person name="Dong Y."/>
            <person name="Huang W."/>
            <person name="Nel W.J."/>
            <person name="Swalarsk-Parry B.S."/>
            <person name="Vaghefi N."/>
            <person name="Wilken P.M."/>
            <person name="An Z."/>
            <person name="de Beer Z.W."/>
            <person name="De Vos L."/>
            <person name="Chen L."/>
            <person name="Duong T.A."/>
            <person name="Gao Y."/>
            <person name="Hammerbacher A."/>
            <person name="Kikkert J.R."/>
            <person name="Li Y."/>
            <person name="Li H."/>
            <person name="Li K."/>
            <person name="Li Q."/>
            <person name="Liu X."/>
            <person name="Ma X."/>
            <person name="Naidoo K."/>
            <person name="Pethybridge S.J."/>
            <person name="Sun J."/>
            <person name="Steenkamp E.T."/>
            <person name="van der Nest M.A."/>
            <person name="van Wyk S."/>
            <person name="Wingfield M.J."/>
            <person name="Xiong C."/>
            <person name="Yue Q."/>
            <person name="Zhang X."/>
        </authorList>
    </citation>
    <scope>NUCLEOTIDE SEQUENCE [LARGE SCALE GENOMIC DNA]</scope>
    <source>
        <strain evidence="10 11">BP 5553</strain>
    </source>
</reference>
<feature type="domain" description="Plastocyanin-like" evidence="8">
    <location>
        <begin position="349"/>
        <end position="484"/>
    </location>
</feature>
<dbReference type="InterPro" id="IPR011707">
    <property type="entry name" value="Cu-oxidase-like_N"/>
</dbReference>
<dbReference type="CDD" id="cd13877">
    <property type="entry name" value="CuRO_2_Fet3p_like"/>
    <property type="match status" value="1"/>
</dbReference>
<dbReference type="Gene3D" id="2.60.40.420">
    <property type="entry name" value="Cupredoxins - blue copper proteins"/>
    <property type="match status" value="3"/>
</dbReference>
<evidence type="ECO:0000256" key="5">
    <source>
        <dbReference type="ARBA" id="ARBA00023008"/>
    </source>
</evidence>
<dbReference type="GeneID" id="43601122"/>
<evidence type="ECO:0000256" key="6">
    <source>
        <dbReference type="SAM" id="SignalP"/>
    </source>
</evidence>
<dbReference type="InterPro" id="IPR001117">
    <property type="entry name" value="Cu-oxidase_2nd"/>
</dbReference>
<feature type="chain" id="PRO_5016688672" evidence="6">
    <location>
        <begin position="18"/>
        <end position="551"/>
    </location>
</feature>
<name>A0A370TG94_9HELO</name>
<evidence type="ECO:0000259" key="8">
    <source>
        <dbReference type="Pfam" id="PF07731"/>
    </source>
</evidence>
<dbReference type="GO" id="GO:0033215">
    <property type="term" value="P:reductive iron assimilation"/>
    <property type="evidence" value="ECO:0007669"/>
    <property type="project" value="TreeGrafter"/>
</dbReference>
<protein>
    <submittedName>
        <fullName evidence="10">Multicopper oxidase</fullName>
    </submittedName>
</protein>
<evidence type="ECO:0000256" key="1">
    <source>
        <dbReference type="ARBA" id="ARBA00010609"/>
    </source>
</evidence>
<dbReference type="InterPro" id="IPR002355">
    <property type="entry name" value="Cu_oxidase_Cu_BS"/>
</dbReference>
<dbReference type="CDD" id="cd13851">
    <property type="entry name" value="CuRO_1_Fet3p"/>
    <property type="match status" value="1"/>
</dbReference>
<evidence type="ECO:0000259" key="9">
    <source>
        <dbReference type="Pfam" id="PF07732"/>
    </source>
</evidence>
<keyword evidence="2" id="KW-0479">Metal-binding</keyword>
<dbReference type="GO" id="GO:0010106">
    <property type="term" value="P:cellular response to iron ion starvation"/>
    <property type="evidence" value="ECO:0007669"/>
    <property type="project" value="TreeGrafter"/>
</dbReference>
<dbReference type="CDD" id="cd13899">
    <property type="entry name" value="CuRO_3_Fet3p"/>
    <property type="match status" value="1"/>
</dbReference>
<dbReference type="PROSITE" id="PS00080">
    <property type="entry name" value="MULTICOPPER_OXIDASE2"/>
    <property type="match status" value="1"/>
</dbReference>
<feature type="domain" description="Plastocyanin-like" evidence="9">
    <location>
        <begin position="26"/>
        <end position="136"/>
    </location>
</feature>
<dbReference type="PANTHER" id="PTHR11709:SF361">
    <property type="entry name" value="IRON TRANSPORT MULTICOPPER OXIDASE FET3"/>
    <property type="match status" value="1"/>
</dbReference>
<keyword evidence="11" id="KW-1185">Reference proteome</keyword>
<sequence>MFRSILLLALQVAATSASTVVYNWNIEWATAAPDGFHRPVISVNGQWPCPAIEVNIGSRVILNVVNRLQNETTAVHFHGLFQTGSSQMDGPARVAQCPISPGSSFTYNFTINQPGTYWYHAHIGAQYIDGFRGPIIRVLTVEDWYHEQAPLLLEYYQSPLNEDLHGGAEPVPNATLINGAQNIQFPITPGRTYLFRIINIGSFAAQFVQFEEHDMTIVEMDGVYTKPYKVSQLFLTAAQRYTVLVKAKPTNSRNFAIVVSMPLGMFAPSVIPSKLNNNATAYLVYDNAKSLPEPFMMTYQDSAPDDLVFAPYDPQPLLDPVTVPITFTISFGPNNQNQNRAYFNNISFTPQKVPTLYTALSAPPDIVNDPKIYGPNSNPYVLPYGAIVQLTVINTDSGPHPFHLHSHDFQVLARSPPGVDGTTLVIPSSFPGGAPMRRDTILIYGGGAAILRFKVDNPGISLFHCHIEWHVEAGLTATFIEAPTQLQQLGLVIPRNHKETCYKLGIPMSGNAAGNTDDWTDLRGANTEPPLQNWGALVMRPRKRQLARRHF</sequence>
<feature type="signal peptide" evidence="6">
    <location>
        <begin position="1"/>
        <end position="17"/>
    </location>
</feature>
<dbReference type="GO" id="GO:0004322">
    <property type="term" value="F:ferroxidase activity"/>
    <property type="evidence" value="ECO:0007669"/>
    <property type="project" value="TreeGrafter"/>
</dbReference>
<dbReference type="Pfam" id="PF00394">
    <property type="entry name" value="Cu-oxidase"/>
    <property type="match status" value="1"/>
</dbReference>
<keyword evidence="3 6" id="KW-0732">Signal</keyword>
<dbReference type="STRING" id="2656787.A0A370TG94"/>
<evidence type="ECO:0000259" key="7">
    <source>
        <dbReference type="Pfam" id="PF00394"/>
    </source>
</evidence>
<comment type="similarity">
    <text evidence="1">Belongs to the multicopper oxidase family.</text>
</comment>
<evidence type="ECO:0000313" key="11">
    <source>
        <dbReference type="Proteomes" id="UP000254866"/>
    </source>
</evidence>
<dbReference type="Pfam" id="PF07731">
    <property type="entry name" value="Cu-oxidase_2"/>
    <property type="match status" value="1"/>
</dbReference>
<evidence type="ECO:0000256" key="2">
    <source>
        <dbReference type="ARBA" id="ARBA00022723"/>
    </source>
</evidence>
<dbReference type="Proteomes" id="UP000254866">
    <property type="component" value="Unassembled WGS sequence"/>
</dbReference>
<dbReference type="OrthoDB" id="2121828at2759"/>
<dbReference type="RefSeq" id="XP_031867187.1">
    <property type="nucleotide sequence ID" value="XM_032016896.1"/>
</dbReference>
<keyword evidence="4" id="KW-0560">Oxidoreductase</keyword>
<gene>
    <name evidence="10" type="ORF">BP5553_08273</name>
</gene>
<evidence type="ECO:0000313" key="10">
    <source>
        <dbReference type="EMBL" id="RDL33905.1"/>
    </source>
</evidence>
<dbReference type="GO" id="GO:0005507">
    <property type="term" value="F:copper ion binding"/>
    <property type="evidence" value="ECO:0007669"/>
    <property type="project" value="InterPro"/>
</dbReference>
<proteinExistence type="inferred from homology"/>
<dbReference type="AlphaFoldDB" id="A0A370TG94"/>
<organism evidence="10 11">
    <name type="scientific">Venustampulla echinocandica</name>
    <dbReference type="NCBI Taxonomy" id="2656787"/>
    <lineage>
        <taxon>Eukaryota</taxon>
        <taxon>Fungi</taxon>
        <taxon>Dikarya</taxon>
        <taxon>Ascomycota</taxon>
        <taxon>Pezizomycotina</taxon>
        <taxon>Leotiomycetes</taxon>
        <taxon>Helotiales</taxon>
        <taxon>Pleuroascaceae</taxon>
        <taxon>Venustampulla</taxon>
    </lineage>
</organism>
<dbReference type="InterPro" id="IPR008972">
    <property type="entry name" value="Cupredoxin"/>
</dbReference>